<evidence type="ECO:0000256" key="4">
    <source>
        <dbReference type="ARBA" id="ARBA00022597"/>
    </source>
</evidence>
<dbReference type="GO" id="GO:0009401">
    <property type="term" value="P:phosphoenolpyruvate-dependent sugar phosphotransferase system"/>
    <property type="evidence" value="ECO:0007669"/>
    <property type="project" value="UniProtKB-KW"/>
</dbReference>
<dbReference type="CDD" id="cd00006">
    <property type="entry name" value="PTS_IIA_man"/>
    <property type="match status" value="1"/>
</dbReference>
<dbReference type="RefSeq" id="WP_271326901.1">
    <property type="nucleotide sequence ID" value="NZ_JAOTHC010000009.1"/>
</dbReference>
<name>A0AAW6B9B7_LACAM</name>
<dbReference type="AlphaFoldDB" id="A0AAW6B9B7"/>
<dbReference type="GO" id="GO:0016301">
    <property type="term" value="F:kinase activity"/>
    <property type="evidence" value="ECO:0007669"/>
    <property type="project" value="UniProtKB-KW"/>
</dbReference>
<evidence type="ECO:0000313" key="9">
    <source>
        <dbReference type="EMBL" id="MDB6246528.1"/>
    </source>
</evidence>
<keyword evidence="7" id="KW-0418">Kinase</keyword>
<dbReference type="InterPro" id="IPR036662">
    <property type="entry name" value="PTS_EIIA_man-typ_sf"/>
</dbReference>
<keyword evidence="5" id="KW-0808">Transferase</keyword>
<organism evidence="9 10">
    <name type="scientific">Lactobacillus amylovorus</name>
    <dbReference type="NCBI Taxonomy" id="1604"/>
    <lineage>
        <taxon>Bacteria</taxon>
        <taxon>Bacillati</taxon>
        <taxon>Bacillota</taxon>
        <taxon>Bacilli</taxon>
        <taxon>Lactobacillales</taxon>
        <taxon>Lactobacillaceae</taxon>
        <taxon>Lactobacillus</taxon>
    </lineage>
</organism>
<evidence type="ECO:0000256" key="7">
    <source>
        <dbReference type="ARBA" id="ARBA00022777"/>
    </source>
</evidence>
<keyword evidence="6" id="KW-0598">Phosphotransferase system</keyword>
<dbReference type="Pfam" id="PF03610">
    <property type="entry name" value="EIIA-man"/>
    <property type="match status" value="1"/>
</dbReference>
<dbReference type="PANTHER" id="PTHR33799">
    <property type="entry name" value="PTS PERMEASE-RELATED-RELATED"/>
    <property type="match status" value="1"/>
</dbReference>
<dbReference type="PROSITE" id="PS51096">
    <property type="entry name" value="PTS_EIIA_TYPE_4"/>
    <property type="match status" value="1"/>
</dbReference>
<comment type="subcellular location">
    <subcellularLocation>
        <location evidence="1">Cytoplasm</location>
    </subcellularLocation>
</comment>
<dbReference type="InterPro" id="IPR033887">
    <property type="entry name" value="PTS_IIA_man"/>
</dbReference>
<evidence type="ECO:0000313" key="10">
    <source>
        <dbReference type="Proteomes" id="UP001141961"/>
    </source>
</evidence>
<comment type="caution">
    <text evidence="9">The sequence shown here is derived from an EMBL/GenBank/DDBJ whole genome shotgun (WGS) entry which is preliminary data.</text>
</comment>
<reference evidence="9" key="2">
    <citation type="submission" date="2022-10" db="EMBL/GenBank/DDBJ databases">
        <authorList>
            <person name="Kostovova I."/>
            <person name="Moravkova M."/>
            <person name="Pechar R."/>
        </authorList>
    </citation>
    <scope>NUCLEOTIDE SEQUENCE</scope>
    <source>
        <strain evidence="9">M597B</strain>
    </source>
</reference>
<accession>A0AAW6B9B7</accession>
<keyword evidence="4 9" id="KW-0762">Sugar transport</keyword>
<keyword evidence="3" id="KW-0963">Cytoplasm</keyword>
<dbReference type="Gene3D" id="3.40.50.510">
    <property type="entry name" value="Phosphotransferase system, mannose-type IIA component"/>
    <property type="match status" value="1"/>
</dbReference>
<dbReference type="GO" id="GO:0016020">
    <property type="term" value="C:membrane"/>
    <property type="evidence" value="ECO:0007669"/>
    <property type="project" value="InterPro"/>
</dbReference>
<dbReference type="EMBL" id="JAOTHD010000009">
    <property type="protein sequence ID" value="MDB6246528.1"/>
    <property type="molecule type" value="Genomic_DNA"/>
</dbReference>
<dbReference type="PANTHER" id="PTHR33799:SF1">
    <property type="entry name" value="PTS SYSTEM MANNOSE-SPECIFIC EIIAB COMPONENT-RELATED"/>
    <property type="match status" value="1"/>
</dbReference>
<sequence>MVYLVLASHGNLAEGMLNSVQLLAGPQKNISTVTLKPGNNIEVFAQKLSDEIKKHISQNKQVLVLTDMFGGSPTNSALIALQNLDFKCITGMNLPMVLEAVLDQNQNYDFNKYLNKVKEAGNHGIIDLNQKVALAK</sequence>
<evidence type="ECO:0000256" key="6">
    <source>
        <dbReference type="ARBA" id="ARBA00022683"/>
    </source>
</evidence>
<reference evidence="9" key="1">
    <citation type="journal article" date="2022" name="Microorganisms">
        <title>Antibiotic Susceptibility, Resistance Gene Determinants and Corresponding Genomic Regions in Lactobacillus amylovorus Isolates Derived from Wild Boars and Domestic Pigs.</title>
        <authorList>
            <person name="Moravkova M."/>
            <person name="Kostovova I."/>
            <person name="Kavanova K."/>
            <person name="Pechar R."/>
            <person name="Stanek S."/>
            <person name="Brychta A."/>
            <person name="Zeman M."/>
            <person name="Kubasova T."/>
        </authorList>
    </citation>
    <scope>NUCLEOTIDE SEQUENCE</scope>
    <source>
        <strain evidence="9">M597B</strain>
    </source>
</reference>
<dbReference type="Proteomes" id="UP001141961">
    <property type="component" value="Unassembled WGS sequence"/>
</dbReference>
<dbReference type="GO" id="GO:0005737">
    <property type="term" value="C:cytoplasm"/>
    <property type="evidence" value="ECO:0007669"/>
    <property type="project" value="UniProtKB-SubCell"/>
</dbReference>
<evidence type="ECO:0000256" key="5">
    <source>
        <dbReference type="ARBA" id="ARBA00022679"/>
    </source>
</evidence>
<gene>
    <name evidence="9" type="ORF">ODV14_04115</name>
</gene>
<dbReference type="SUPFAM" id="SSF53062">
    <property type="entry name" value="PTS system fructose IIA component-like"/>
    <property type="match status" value="1"/>
</dbReference>
<keyword evidence="2" id="KW-0813">Transport</keyword>
<evidence type="ECO:0000256" key="1">
    <source>
        <dbReference type="ARBA" id="ARBA00004496"/>
    </source>
</evidence>
<protein>
    <submittedName>
        <fullName evidence="9">PTS sugar transporter subunit IIA</fullName>
    </submittedName>
</protein>
<dbReference type="InterPro" id="IPR004701">
    <property type="entry name" value="PTS_EIIA_man-typ"/>
</dbReference>
<proteinExistence type="predicted"/>
<evidence type="ECO:0000259" key="8">
    <source>
        <dbReference type="PROSITE" id="PS51096"/>
    </source>
</evidence>
<feature type="domain" description="PTS EIIA type-4" evidence="8">
    <location>
        <begin position="1"/>
        <end position="125"/>
    </location>
</feature>
<evidence type="ECO:0000256" key="3">
    <source>
        <dbReference type="ARBA" id="ARBA00022490"/>
    </source>
</evidence>
<evidence type="ECO:0000256" key="2">
    <source>
        <dbReference type="ARBA" id="ARBA00022448"/>
    </source>
</evidence>
<dbReference type="InterPro" id="IPR051471">
    <property type="entry name" value="Bacterial_PTS_sugar_comp"/>
</dbReference>